<accession>A0AAV0ADL4</accession>
<dbReference type="EMBL" id="CALTRL010000043">
    <property type="protein sequence ID" value="CAH7666123.1"/>
    <property type="molecule type" value="Genomic_DNA"/>
</dbReference>
<keyword evidence="1" id="KW-0812">Transmembrane</keyword>
<organism evidence="2 3">
    <name type="scientific">Phakopsora pachyrhizi</name>
    <name type="common">Asian soybean rust disease fungus</name>
    <dbReference type="NCBI Taxonomy" id="170000"/>
    <lineage>
        <taxon>Eukaryota</taxon>
        <taxon>Fungi</taxon>
        <taxon>Dikarya</taxon>
        <taxon>Basidiomycota</taxon>
        <taxon>Pucciniomycotina</taxon>
        <taxon>Pucciniomycetes</taxon>
        <taxon>Pucciniales</taxon>
        <taxon>Phakopsoraceae</taxon>
        <taxon>Phakopsora</taxon>
    </lineage>
</organism>
<evidence type="ECO:0000313" key="2">
    <source>
        <dbReference type="EMBL" id="CAH7666123.1"/>
    </source>
</evidence>
<dbReference type="Proteomes" id="UP001153365">
    <property type="component" value="Unassembled WGS sequence"/>
</dbReference>
<keyword evidence="1" id="KW-1133">Transmembrane helix</keyword>
<name>A0AAV0ADL4_PHAPC</name>
<comment type="caution">
    <text evidence="2">The sequence shown here is derived from an EMBL/GenBank/DDBJ whole genome shotgun (WGS) entry which is preliminary data.</text>
</comment>
<gene>
    <name evidence="2" type="ORF">PPACK8108_LOCUS444</name>
</gene>
<reference evidence="2" key="1">
    <citation type="submission" date="2022-06" db="EMBL/GenBank/DDBJ databases">
        <authorList>
            <consortium name="SYNGENTA / RWTH Aachen University"/>
        </authorList>
    </citation>
    <scope>NUCLEOTIDE SEQUENCE</scope>
</reference>
<feature type="transmembrane region" description="Helical" evidence="1">
    <location>
        <begin position="26"/>
        <end position="50"/>
    </location>
</feature>
<evidence type="ECO:0000313" key="3">
    <source>
        <dbReference type="Proteomes" id="UP001153365"/>
    </source>
</evidence>
<evidence type="ECO:0000256" key="1">
    <source>
        <dbReference type="SAM" id="Phobius"/>
    </source>
</evidence>
<keyword evidence="1" id="KW-0472">Membrane</keyword>
<proteinExistence type="predicted"/>
<protein>
    <submittedName>
        <fullName evidence="2">Expressed protein</fullName>
    </submittedName>
</protein>
<sequence>MFILYIFFSAFGFCFSLKFFFFKLILTFFFFFQNTFLLFLSICVSLNITFF</sequence>
<dbReference type="AlphaFoldDB" id="A0AAV0ADL4"/>
<keyword evidence="3" id="KW-1185">Reference proteome</keyword>